<evidence type="ECO:0000313" key="2">
    <source>
        <dbReference type="Proteomes" id="UP000315496"/>
    </source>
</evidence>
<protein>
    <submittedName>
        <fullName evidence="1">Uncharacterized protein</fullName>
    </submittedName>
</protein>
<dbReference type="VEuPathDB" id="GiardiaDB:GMRT_10530"/>
<gene>
    <name evidence="1" type="ORF">GMRT_10530</name>
</gene>
<name>A0A4Z1SMT6_GIAMU</name>
<dbReference type="EMBL" id="VDLU01000004">
    <property type="protein sequence ID" value="TNJ26890.1"/>
    <property type="molecule type" value="Genomic_DNA"/>
</dbReference>
<dbReference type="OrthoDB" id="10250230at2759"/>
<reference evidence="1 2" key="1">
    <citation type="submission" date="2019-05" db="EMBL/GenBank/DDBJ databases">
        <title>The compact genome of Giardia muris reveals important steps in the evolution of intestinal protozoan parasites.</title>
        <authorList>
            <person name="Xu F."/>
            <person name="Jimenez-Gonzalez A."/>
            <person name="Einarsson E."/>
            <person name="Astvaldsson A."/>
            <person name="Peirasmaki D."/>
            <person name="Eckmann L."/>
            <person name="Andersson J.O."/>
            <person name="Svard S.G."/>
            <person name="Jerlstrom-Hultqvist J."/>
        </authorList>
    </citation>
    <scope>NUCLEOTIDE SEQUENCE [LARGE SCALE GENOMIC DNA]</scope>
    <source>
        <strain evidence="1 2">Roberts-Thomson</strain>
    </source>
</reference>
<comment type="caution">
    <text evidence="1">The sequence shown here is derived from an EMBL/GenBank/DDBJ whole genome shotgun (WGS) entry which is preliminary data.</text>
</comment>
<keyword evidence="2" id="KW-1185">Reference proteome</keyword>
<evidence type="ECO:0000313" key="1">
    <source>
        <dbReference type="EMBL" id="TNJ26890.1"/>
    </source>
</evidence>
<accession>A0A4Z1SMT6</accession>
<proteinExistence type="predicted"/>
<organism evidence="1 2">
    <name type="scientific">Giardia muris</name>
    <dbReference type="NCBI Taxonomy" id="5742"/>
    <lineage>
        <taxon>Eukaryota</taxon>
        <taxon>Metamonada</taxon>
        <taxon>Diplomonadida</taxon>
        <taxon>Hexamitidae</taxon>
        <taxon>Giardiinae</taxon>
        <taxon>Giardia</taxon>
    </lineage>
</organism>
<dbReference type="AlphaFoldDB" id="A0A4Z1SMT6"/>
<sequence>MAPYSSELLDELLRTLPPGARIAKVYYLPEHMISSEADRVPVLVPKAKAEEILRWLS</sequence>
<dbReference type="Proteomes" id="UP000315496">
    <property type="component" value="Chromosome 4"/>
</dbReference>